<evidence type="ECO:0000259" key="2">
    <source>
        <dbReference type="PROSITE" id="PS50142"/>
    </source>
</evidence>
<gene>
    <name evidence="3" type="ORF">HPB52_009420</name>
</gene>
<keyword evidence="4" id="KW-1185">Reference proteome</keyword>
<evidence type="ECO:0000313" key="4">
    <source>
        <dbReference type="Proteomes" id="UP000821837"/>
    </source>
</evidence>
<dbReference type="AlphaFoldDB" id="A0A9D4PJ86"/>
<sequence>MSARDCRCRRSSVKNRAPLTWMPRRRWRGTKTVDPSHAVFYTNVWARDRNQTLGPTPDGVTGGCGSSRLAPWTRRRTSSSLPVMAADSKVAGGFFGWTRPVPREQWDSQDPALLQAAEAYREVEEAINYTFRDKGFLVQAFTHSSYPPDNRVVPGYMRPMDFLGDALLKTLLTTQLYGCLHPLGSRTITQARSKVECNRLFGFIVVKHGWQRLFLVGSQVLNNEIVEYVKSVADQEKPAENGACPPKPLADLFESLACAVYLDSNQDVAAVWRTMYPLLRPYVQSEVTRSSANSALNLS</sequence>
<dbReference type="Gene3D" id="1.10.1520.10">
    <property type="entry name" value="Ribonuclease III domain"/>
    <property type="match status" value="1"/>
</dbReference>
<dbReference type="SMART" id="SM00535">
    <property type="entry name" value="RIBOc"/>
    <property type="match status" value="1"/>
</dbReference>
<dbReference type="InterPro" id="IPR036389">
    <property type="entry name" value="RNase_III_sf"/>
</dbReference>
<dbReference type="GO" id="GO:0004525">
    <property type="term" value="F:ribonuclease III activity"/>
    <property type="evidence" value="ECO:0007669"/>
    <property type="project" value="InterPro"/>
</dbReference>
<evidence type="ECO:0000313" key="3">
    <source>
        <dbReference type="EMBL" id="KAH7943603.1"/>
    </source>
</evidence>
<name>A0A9D4PJ86_RHISA</name>
<organism evidence="3 4">
    <name type="scientific">Rhipicephalus sanguineus</name>
    <name type="common">Brown dog tick</name>
    <name type="synonym">Ixodes sanguineus</name>
    <dbReference type="NCBI Taxonomy" id="34632"/>
    <lineage>
        <taxon>Eukaryota</taxon>
        <taxon>Metazoa</taxon>
        <taxon>Ecdysozoa</taxon>
        <taxon>Arthropoda</taxon>
        <taxon>Chelicerata</taxon>
        <taxon>Arachnida</taxon>
        <taxon>Acari</taxon>
        <taxon>Parasitiformes</taxon>
        <taxon>Ixodida</taxon>
        <taxon>Ixodoidea</taxon>
        <taxon>Ixodidae</taxon>
        <taxon>Rhipicephalinae</taxon>
        <taxon>Rhipicephalus</taxon>
        <taxon>Rhipicephalus</taxon>
    </lineage>
</organism>
<dbReference type="PROSITE" id="PS50142">
    <property type="entry name" value="RNASE_3_2"/>
    <property type="match status" value="1"/>
</dbReference>
<dbReference type="SUPFAM" id="SSF69065">
    <property type="entry name" value="RNase III domain-like"/>
    <property type="match status" value="1"/>
</dbReference>
<dbReference type="VEuPathDB" id="VectorBase:RSAN_028472"/>
<accession>A0A9D4PJ86</accession>
<dbReference type="EMBL" id="JABSTV010001253">
    <property type="protein sequence ID" value="KAH7943603.1"/>
    <property type="molecule type" value="Genomic_DNA"/>
</dbReference>
<proteinExistence type="predicted"/>
<dbReference type="PANTHER" id="PTHR14950:SF37">
    <property type="entry name" value="ENDORIBONUCLEASE DICER"/>
    <property type="match status" value="1"/>
</dbReference>
<comment type="caution">
    <text evidence="3">The sequence shown here is derived from an EMBL/GenBank/DDBJ whole genome shotgun (WGS) entry which is preliminary data.</text>
</comment>
<evidence type="ECO:0000256" key="1">
    <source>
        <dbReference type="ARBA" id="ARBA00022801"/>
    </source>
</evidence>
<protein>
    <recommendedName>
        <fullName evidence="2">RNase III domain-containing protein</fullName>
    </recommendedName>
</protein>
<dbReference type="CDD" id="cd00593">
    <property type="entry name" value="RIBOc"/>
    <property type="match status" value="1"/>
</dbReference>
<dbReference type="InterPro" id="IPR000999">
    <property type="entry name" value="RNase_III_dom"/>
</dbReference>
<dbReference type="Proteomes" id="UP000821837">
    <property type="component" value="Unassembled WGS sequence"/>
</dbReference>
<dbReference type="Pfam" id="PF00636">
    <property type="entry name" value="Ribonuclease_3"/>
    <property type="match status" value="1"/>
</dbReference>
<feature type="domain" description="RNase III" evidence="2">
    <location>
        <begin position="120"/>
        <end position="265"/>
    </location>
</feature>
<reference evidence="3" key="2">
    <citation type="submission" date="2021-09" db="EMBL/GenBank/DDBJ databases">
        <authorList>
            <person name="Jia N."/>
            <person name="Wang J."/>
            <person name="Shi W."/>
            <person name="Du L."/>
            <person name="Sun Y."/>
            <person name="Zhan W."/>
            <person name="Jiang J."/>
            <person name="Wang Q."/>
            <person name="Zhang B."/>
            <person name="Ji P."/>
            <person name="Sakyi L.B."/>
            <person name="Cui X."/>
            <person name="Yuan T."/>
            <person name="Jiang B."/>
            <person name="Yang W."/>
            <person name="Lam T.T.-Y."/>
            <person name="Chang Q."/>
            <person name="Ding S."/>
            <person name="Wang X."/>
            <person name="Zhu J."/>
            <person name="Ruan X."/>
            <person name="Zhao L."/>
            <person name="Wei J."/>
            <person name="Que T."/>
            <person name="Du C."/>
            <person name="Cheng J."/>
            <person name="Dai P."/>
            <person name="Han X."/>
            <person name="Huang E."/>
            <person name="Gao Y."/>
            <person name="Liu J."/>
            <person name="Shao H."/>
            <person name="Ye R."/>
            <person name="Li L."/>
            <person name="Wei W."/>
            <person name="Wang X."/>
            <person name="Wang C."/>
            <person name="Huo Q."/>
            <person name="Li W."/>
            <person name="Guo W."/>
            <person name="Chen H."/>
            <person name="Chen S."/>
            <person name="Zhou L."/>
            <person name="Zhou L."/>
            <person name="Ni X."/>
            <person name="Tian J."/>
            <person name="Zhou Y."/>
            <person name="Sheng Y."/>
            <person name="Liu T."/>
            <person name="Pan Y."/>
            <person name="Xia L."/>
            <person name="Li J."/>
            <person name="Zhao F."/>
            <person name="Cao W."/>
        </authorList>
    </citation>
    <scope>NUCLEOTIDE SEQUENCE</scope>
    <source>
        <strain evidence="3">Rsan-2018</strain>
        <tissue evidence="3">Larvae</tissue>
    </source>
</reference>
<reference evidence="3" key="1">
    <citation type="journal article" date="2020" name="Cell">
        <title>Large-Scale Comparative Analyses of Tick Genomes Elucidate Their Genetic Diversity and Vector Capacities.</title>
        <authorList>
            <consortium name="Tick Genome and Microbiome Consortium (TIGMIC)"/>
            <person name="Jia N."/>
            <person name="Wang J."/>
            <person name="Shi W."/>
            <person name="Du L."/>
            <person name="Sun Y."/>
            <person name="Zhan W."/>
            <person name="Jiang J.F."/>
            <person name="Wang Q."/>
            <person name="Zhang B."/>
            <person name="Ji P."/>
            <person name="Bell-Sakyi L."/>
            <person name="Cui X.M."/>
            <person name="Yuan T.T."/>
            <person name="Jiang B.G."/>
            <person name="Yang W.F."/>
            <person name="Lam T.T."/>
            <person name="Chang Q.C."/>
            <person name="Ding S.J."/>
            <person name="Wang X.J."/>
            <person name="Zhu J.G."/>
            <person name="Ruan X.D."/>
            <person name="Zhao L."/>
            <person name="Wei J.T."/>
            <person name="Ye R.Z."/>
            <person name="Que T.C."/>
            <person name="Du C.H."/>
            <person name="Zhou Y.H."/>
            <person name="Cheng J.X."/>
            <person name="Dai P.F."/>
            <person name="Guo W.B."/>
            <person name="Han X.H."/>
            <person name="Huang E.J."/>
            <person name="Li L.F."/>
            <person name="Wei W."/>
            <person name="Gao Y.C."/>
            <person name="Liu J.Z."/>
            <person name="Shao H.Z."/>
            <person name="Wang X."/>
            <person name="Wang C.C."/>
            <person name="Yang T.C."/>
            <person name="Huo Q.B."/>
            <person name="Li W."/>
            <person name="Chen H.Y."/>
            <person name="Chen S.E."/>
            <person name="Zhou L.G."/>
            <person name="Ni X.B."/>
            <person name="Tian J.H."/>
            <person name="Sheng Y."/>
            <person name="Liu T."/>
            <person name="Pan Y.S."/>
            <person name="Xia L.Y."/>
            <person name="Li J."/>
            <person name="Zhao F."/>
            <person name="Cao W.C."/>
        </authorList>
    </citation>
    <scope>NUCLEOTIDE SEQUENCE</scope>
    <source>
        <strain evidence="3">Rsan-2018</strain>
    </source>
</reference>
<dbReference type="GO" id="GO:0006396">
    <property type="term" value="P:RNA processing"/>
    <property type="evidence" value="ECO:0007669"/>
    <property type="project" value="InterPro"/>
</dbReference>
<keyword evidence="1" id="KW-0378">Hydrolase</keyword>
<dbReference type="PANTHER" id="PTHR14950">
    <property type="entry name" value="DICER-RELATED"/>
    <property type="match status" value="1"/>
</dbReference>